<dbReference type="EMBL" id="DF142981">
    <property type="protein sequence ID" value="GAA49733.1"/>
    <property type="molecule type" value="Genomic_DNA"/>
</dbReference>
<reference key="2">
    <citation type="submission" date="2011-10" db="EMBL/GenBank/DDBJ databases">
        <title>The genome and transcriptome sequence of Clonorchis sinensis provide insights into the carcinogenic liver fluke.</title>
        <authorList>
            <person name="Wang X."/>
            <person name="Huang Y."/>
            <person name="Chen W."/>
            <person name="Liu H."/>
            <person name="Guo L."/>
            <person name="Chen Y."/>
            <person name="Luo F."/>
            <person name="Zhou W."/>
            <person name="Sun J."/>
            <person name="Mao Q."/>
            <person name="Liang P."/>
            <person name="Zhou C."/>
            <person name="Tian Y."/>
            <person name="Men J."/>
            <person name="Lv X."/>
            <person name="Huang L."/>
            <person name="Zhou J."/>
            <person name="Hu Y."/>
            <person name="Li R."/>
            <person name="Zhang F."/>
            <person name="Lei H."/>
            <person name="Li X."/>
            <person name="Hu X."/>
            <person name="Liang C."/>
            <person name="Xu J."/>
            <person name="Wu Z."/>
            <person name="Yu X."/>
        </authorList>
    </citation>
    <scope>NUCLEOTIDE SEQUENCE</scope>
    <source>
        <strain>Henan</strain>
    </source>
</reference>
<evidence type="ECO:0000313" key="2">
    <source>
        <dbReference type="Proteomes" id="UP000008909"/>
    </source>
</evidence>
<dbReference type="AlphaFoldDB" id="G7Y9U9"/>
<proteinExistence type="predicted"/>
<keyword evidence="2" id="KW-1185">Reference proteome</keyword>
<protein>
    <submittedName>
        <fullName evidence="1">Uncharacterized protein</fullName>
    </submittedName>
</protein>
<gene>
    <name evidence="1" type="ORF">CLF_103497</name>
</gene>
<evidence type="ECO:0000313" key="1">
    <source>
        <dbReference type="EMBL" id="GAA49733.1"/>
    </source>
</evidence>
<reference evidence="1" key="1">
    <citation type="journal article" date="2011" name="Genome Biol.">
        <title>The draft genome of the carcinogenic human liver fluke Clonorchis sinensis.</title>
        <authorList>
            <person name="Wang X."/>
            <person name="Chen W."/>
            <person name="Huang Y."/>
            <person name="Sun J."/>
            <person name="Men J."/>
            <person name="Liu H."/>
            <person name="Luo F."/>
            <person name="Guo L."/>
            <person name="Lv X."/>
            <person name="Deng C."/>
            <person name="Zhou C."/>
            <person name="Fan Y."/>
            <person name="Li X."/>
            <person name="Huang L."/>
            <person name="Hu Y."/>
            <person name="Liang C."/>
            <person name="Hu X."/>
            <person name="Xu J."/>
            <person name="Yu X."/>
        </authorList>
    </citation>
    <scope>NUCLEOTIDE SEQUENCE [LARGE SCALE GENOMIC DNA]</scope>
    <source>
        <strain evidence="1">Henan</strain>
    </source>
</reference>
<organism evidence="1 2">
    <name type="scientific">Clonorchis sinensis</name>
    <name type="common">Chinese liver fluke</name>
    <dbReference type="NCBI Taxonomy" id="79923"/>
    <lineage>
        <taxon>Eukaryota</taxon>
        <taxon>Metazoa</taxon>
        <taxon>Spiralia</taxon>
        <taxon>Lophotrochozoa</taxon>
        <taxon>Platyhelminthes</taxon>
        <taxon>Trematoda</taxon>
        <taxon>Digenea</taxon>
        <taxon>Opisthorchiida</taxon>
        <taxon>Opisthorchiata</taxon>
        <taxon>Opisthorchiidae</taxon>
        <taxon>Clonorchis</taxon>
    </lineage>
</organism>
<sequence>MHLVIHLDDRLKSMLGSLRYYKSPRPMTEKTLSCELQLEESTQVSACPHEAYPTKRTLSLCSFLSISPGIFLAYSSASWMFIVFGSKYNNSFLACGGLLGTLVGCRFKQINLRWTVVCFQTFTALSWLIVTLATQFNSWQLMYGSFFFEGFALGLISMILFSHAMKLPRAHRDALAGFVMIGMMMGVFLLCALLNSRRFTDICFILGLISTAVASVCVPVSTIAPTNVPKLFGSKVDESTGTRLVEVCLNSLMGIFLFQLMAVICMSYSAAIMESFFVFCLSALLFTIIFTTLRTTGRGTSRTIPGLVFTGALSLLLIRIKLAPEAFIQPYLFSPITVLLGLSAAMSWSRIYQLCTVTKQSQDHGTILLAWWLFGLLCSYFTDSSIPMISPTIYVFIILSVALLLTLLLFIIPHVTFSDQKTTQELTLLPFL</sequence>
<accession>G7Y9U9</accession>
<name>G7Y9U9_CLOSI</name>
<dbReference type="Proteomes" id="UP000008909">
    <property type="component" value="Unassembled WGS sequence"/>
</dbReference>
<dbReference type="InParanoid" id="G7Y9U9"/>